<gene>
    <name evidence="7" type="primary">PWP2_2</name>
    <name evidence="7" type="ORF">Tsubulata_045992</name>
</gene>
<dbReference type="InterPro" id="IPR036322">
    <property type="entry name" value="WD40_repeat_dom_sf"/>
</dbReference>
<name>A0A9Q0F4U3_9ROSI</name>
<protein>
    <submittedName>
        <fullName evidence="7">U3 snoRNP protein</fullName>
    </submittedName>
</protein>
<dbReference type="Pfam" id="PF00400">
    <property type="entry name" value="WD40"/>
    <property type="match status" value="8"/>
</dbReference>
<evidence type="ECO:0000256" key="5">
    <source>
        <dbReference type="SAM" id="MobiDB-lite"/>
    </source>
</evidence>
<dbReference type="PRINTS" id="PR00320">
    <property type="entry name" value="GPROTEINBRPT"/>
</dbReference>
<accession>A0A9Q0F4U3</accession>
<dbReference type="PANTHER" id="PTHR19858:SF0">
    <property type="entry name" value="PERIODIC TRYPTOPHAN PROTEIN 2 HOMOLOG"/>
    <property type="match status" value="1"/>
</dbReference>
<comment type="similarity">
    <text evidence="1">Belongs to the WD repeat PWP2 family.</text>
</comment>
<evidence type="ECO:0000256" key="4">
    <source>
        <dbReference type="PROSITE-ProRule" id="PRU00221"/>
    </source>
</evidence>
<dbReference type="PROSITE" id="PS50082">
    <property type="entry name" value="WD_REPEATS_2"/>
    <property type="match status" value="4"/>
</dbReference>
<dbReference type="SUPFAM" id="SSF50978">
    <property type="entry name" value="WD40 repeat-like"/>
    <property type="match status" value="1"/>
</dbReference>
<keyword evidence="3" id="KW-0677">Repeat</keyword>
<dbReference type="FunFam" id="2.130.10.10:FF:000900">
    <property type="entry name" value="Periodic tryptophan protein 2"/>
    <property type="match status" value="1"/>
</dbReference>
<feature type="region of interest" description="Disordered" evidence="5">
    <location>
        <begin position="554"/>
        <end position="590"/>
    </location>
</feature>
<organism evidence="7 8">
    <name type="scientific">Turnera subulata</name>
    <dbReference type="NCBI Taxonomy" id="218843"/>
    <lineage>
        <taxon>Eukaryota</taxon>
        <taxon>Viridiplantae</taxon>
        <taxon>Streptophyta</taxon>
        <taxon>Embryophyta</taxon>
        <taxon>Tracheophyta</taxon>
        <taxon>Spermatophyta</taxon>
        <taxon>Magnoliopsida</taxon>
        <taxon>eudicotyledons</taxon>
        <taxon>Gunneridae</taxon>
        <taxon>Pentapetalae</taxon>
        <taxon>rosids</taxon>
        <taxon>fabids</taxon>
        <taxon>Malpighiales</taxon>
        <taxon>Passifloraceae</taxon>
        <taxon>Turnera</taxon>
    </lineage>
</organism>
<dbReference type="InterPro" id="IPR001680">
    <property type="entry name" value="WD40_rpt"/>
</dbReference>
<feature type="repeat" description="WD" evidence="4">
    <location>
        <begin position="829"/>
        <end position="870"/>
    </location>
</feature>
<proteinExistence type="inferred from homology"/>
<dbReference type="SMART" id="SM00320">
    <property type="entry name" value="WD40"/>
    <property type="match status" value="13"/>
</dbReference>
<feature type="repeat" description="WD" evidence="4">
    <location>
        <begin position="871"/>
        <end position="903"/>
    </location>
</feature>
<dbReference type="Pfam" id="PF04003">
    <property type="entry name" value="Utp12"/>
    <property type="match status" value="1"/>
</dbReference>
<keyword evidence="8" id="KW-1185">Reference proteome</keyword>
<dbReference type="GO" id="GO:0034388">
    <property type="term" value="C:Pwp2p-containing subcomplex of 90S preribosome"/>
    <property type="evidence" value="ECO:0007669"/>
    <property type="project" value="TreeGrafter"/>
</dbReference>
<evidence type="ECO:0000256" key="1">
    <source>
        <dbReference type="ARBA" id="ARBA00010226"/>
    </source>
</evidence>
<dbReference type="InterPro" id="IPR027145">
    <property type="entry name" value="PWP2"/>
</dbReference>
<dbReference type="InterPro" id="IPR020472">
    <property type="entry name" value="WD40_PAC1"/>
</dbReference>
<feature type="repeat" description="WD" evidence="4">
    <location>
        <begin position="743"/>
        <end position="784"/>
    </location>
</feature>
<dbReference type="GO" id="GO:0000462">
    <property type="term" value="P:maturation of SSU-rRNA from tricistronic rRNA transcript (SSU-rRNA, 5.8S rRNA, LSU-rRNA)"/>
    <property type="evidence" value="ECO:0007669"/>
    <property type="project" value="TreeGrafter"/>
</dbReference>
<dbReference type="CDD" id="cd00200">
    <property type="entry name" value="WD40"/>
    <property type="match status" value="1"/>
</dbReference>
<feature type="domain" description="Small-subunit processome Utp12" evidence="6">
    <location>
        <begin position="1106"/>
        <end position="1211"/>
    </location>
</feature>
<dbReference type="Proteomes" id="UP001141552">
    <property type="component" value="Unassembled WGS sequence"/>
</dbReference>
<dbReference type="PROSITE" id="PS50294">
    <property type="entry name" value="WD_REPEATS_REGION"/>
    <property type="match status" value="4"/>
</dbReference>
<dbReference type="InterPro" id="IPR019775">
    <property type="entry name" value="WD40_repeat_CS"/>
</dbReference>
<keyword evidence="2 4" id="KW-0853">WD repeat</keyword>
<evidence type="ECO:0000313" key="8">
    <source>
        <dbReference type="Proteomes" id="UP001141552"/>
    </source>
</evidence>
<dbReference type="SUPFAM" id="SSF101908">
    <property type="entry name" value="Putative isomerase YbhE"/>
    <property type="match status" value="1"/>
</dbReference>
<evidence type="ECO:0000256" key="2">
    <source>
        <dbReference type="ARBA" id="ARBA00022574"/>
    </source>
</evidence>
<dbReference type="InterPro" id="IPR015943">
    <property type="entry name" value="WD40/YVTN_repeat-like_dom_sf"/>
</dbReference>
<reference evidence="7" key="2">
    <citation type="journal article" date="2023" name="Plants (Basel)">
        <title>Annotation of the Turnera subulata (Passifloraceae) Draft Genome Reveals the S-Locus Evolved after the Divergence of Turneroideae from Passifloroideae in a Stepwise Manner.</title>
        <authorList>
            <person name="Henning P.M."/>
            <person name="Roalson E.H."/>
            <person name="Mir W."/>
            <person name="McCubbin A.G."/>
            <person name="Shore J.S."/>
        </authorList>
    </citation>
    <scope>NUCLEOTIDE SEQUENCE</scope>
    <source>
        <strain evidence="7">F60SS</strain>
    </source>
</reference>
<dbReference type="OrthoDB" id="3142434at2759"/>
<dbReference type="SUPFAM" id="SSF69322">
    <property type="entry name" value="Tricorn protease domain 2"/>
    <property type="match status" value="1"/>
</dbReference>
<dbReference type="GO" id="GO:0032040">
    <property type="term" value="C:small-subunit processome"/>
    <property type="evidence" value="ECO:0007669"/>
    <property type="project" value="TreeGrafter"/>
</dbReference>
<dbReference type="PROSITE" id="PS00678">
    <property type="entry name" value="WD_REPEATS_1"/>
    <property type="match status" value="2"/>
</dbReference>
<feature type="region of interest" description="Disordered" evidence="5">
    <location>
        <begin position="225"/>
        <end position="263"/>
    </location>
</feature>
<dbReference type="FunFam" id="2.130.10.10:FF:000688">
    <property type="entry name" value="Periodic tryptophan protein 2"/>
    <property type="match status" value="2"/>
</dbReference>
<comment type="caution">
    <text evidence="7">The sequence shown here is derived from an EMBL/GenBank/DDBJ whole genome shotgun (WGS) entry which is preliminary data.</text>
</comment>
<sequence>MVEFHNLLGAPYRGGNVVIAQNTQLISPVGNRVSITDLLKSQTITLPTQSSSNIRRIAASPDGTFLLTVDENRRCQFINVPRRVVLHRITFKDTVNALQFSPDGEYIAVGTGKLVQIWRSPGFRKEVFAFELVRTLADCEDTVTALDWSLDSKYLLVGSKDLTARLFCVEKLKDGFLNKPHLFLGHRDSVVGCFFGYDKKTKKVDKVYTIARDCFILSWGYTGSDSETDRNDMETSSPPSPGTPEREGEGNVDGGNENSGEGFLHKGKWERLRKDGFKQSSAKVTACDYHRGLDMVVVGFSNGVFGLYQMPDFICLHLLSISREKITTARFHNLLGAPYRGGNVVIAQNTQLISPVGNRVSITDLLKSQTITLPTQSSSNIRRIAASPDGTFLLTVDENRRCQFINVPRRVVLHRITFKDTVNALQFSPDGEYIAVGTGKLVQIWRSPGFRKEVFAFELVRTLADCEDTVTALDWSLDSKYLLVGSKDLTARLFCVEKLKDGFLNKPHLFLGHRDSVVGCFFGYDKKTNKVDKVYTITRDCFILSWGYSASDGENRNDMETSSPPSPGTPEREGEGNVDGGNENSVKKRKVFDGKDAEGEGYLHKGKWERLRKDGFKQSSAKVTACDYHRGLDMVVVGFSNGVFGLYQMPDFICLHLLSISREKITTARFNEVGNWLTFGCAKLGQLLVWEWRSESYVLKQQGHYFDVNCLCYSPDSQLLATGADDNKVKVWTVSSGFCFVTFSEHTNAVTALHFMANNHCLLSASLDGTVRAWDLFRYRNFRTFTAPSSRQFVSLAADQSGEVICAGTLDSFEIFVWSMKTGRLLDQLSAHEGPVHGLTFSPTNAVLASSSWDKTVRLWNVFEGKGATETFTHTHDVLTVVYRPDGKQLACSTLDGQIHFWDPIDGVLVCTIEGRRDIAGGRLMTDRRSAANSTAGKCFTTLCYSADGSYILAGGNSKYLCMYDVADQVLLRRFQITHNLSLDGVLDFLNSKRMTDAGPIDLIDDDNSDIEDGVDRQTRAKLGYDLPGSMPNRGRPIIRTKSLRIAPTGRSFAAATTEGVLLYSIDDSFIFDPSDLDIDVTPEAVHEALKEDQLNRALILSLRLNEDSLIKKCIFSVGPVDIPAVAASIPHRYLQRLIEVFGDLLESCPHLEFMLRWCQELCKVHGNTIHQNSRNLLPALKSLQKAITRVHEDLADTCSSNEYMLRYLCSASANK</sequence>
<evidence type="ECO:0000259" key="6">
    <source>
        <dbReference type="Pfam" id="PF04003"/>
    </source>
</evidence>
<dbReference type="Gene3D" id="2.130.10.10">
    <property type="entry name" value="YVTN repeat-like/Quinoprotein amine dehydrogenase"/>
    <property type="match status" value="4"/>
</dbReference>
<dbReference type="AlphaFoldDB" id="A0A9Q0F4U3"/>
<feature type="repeat" description="WD" evidence="4">
    <location>
        <begin position="701"/>
        <end position="742"/>
    </location>
</feature>
<dbReference type="EMBL" id="JAKUCV010007055">
    <property type="protein sequence ID" value="KAJ4824936.1"/>
    <property type="molecule type" value="Genomic_DNA"/>
</dbReference>
<dbReference type="PANTHER" id="PTHR19858">
    <property type="entry name" value="WD40 REPEAT PROTEIN"/>
    <property type="match status" value="1"/>
</dbReference>
<evidence type="ECO:0000256" key="3">
    <source>
        <dbReference type="ARBA" id="ARBA00022737"/>
    </source>
</evidence>
<dbReference type="InterPro" id="IPR007148">
    <property type="entry name" value="SSU_processome_Utp12"/>
</dbReference>
<evidence type="ECO:0000313" key="7">
    <source>
        <dbReference type="EMBL" id="KAJ4824936.1"/>
    </source>
</evidence>
<reference evidence="7" key="1">
    <citation type="submission" date="2022-02" db="EMBL/GenBank/DDBJ databases">
        <authorList>
            <person name="Henning P.M."/>
            <person name="McCubbin A.G."/>
            <person name="Shore J.S."/>
        </authorList>
    </citation>
    <scope>NUCLEOTIDE SEQUENCE</scope>
    <source>
        <strain evidence="7">F60SS</strain>
        <tissue evidence="7">Leaves</tissue>
    </source>
</reference>
<dbReference type="GO" id="GO:0000028">
    <property type="term" value="P:ribosomal small subunit assembly"/>
    <property type="evidence" value="ECO:0007669"/>
    <property type="project" value="TreeGrafter"/>
</dbReference>